<organism evidence="2 3">
    <name type="scientific">Mycobacteroides abscessus subsp. abscessus</name>
    <dbReference type="NCBI Taxonomy" id="1185650"/>
    <lineage>
        <taxon>Bacteria</taxon>
        <taxon>Bacillati</taxon>
        <taxon>Actinomycetota</taxon>
        <taxon>Actinomycetes</taxon>
        <taxon>Mycobacteriales</taxon>
        <taxon>Mycobacteriaceae</taxon>
        <taxon>Mycobacteroides</taxon>
        <taxon>Mycobacteroides abscessus</taxon>
    </lineage>
</organism>
<evidence type="ECO:0000313" key="3">
    <source>
        <dbReference type="Proteomes" id="UP000185210"/>
    </source>
</evidence>
<sequence length="86" mass="9834">MTREIRALMSVSPEHWTKQALCTGDARFTGRREWLSNSDDVDMASICARCPVIDQCRNWADESDVVSVFAAGSWRYSDDERDFQSP</sequence>
<dbReference type="EMBL" id="FSHM01000004">
    <property type="protein sequence ID" value="SIB23011.1"/>
    <property type="molecule type" value="Genomic_DNA"/>
</dbReference>
<dbReference type="AlphaFoldDB" id="A0AB38D0Y8"/>
<protein>
    <recommendedName>
        <fullName evidence="1">4Fe-4S Wbl-type domain-containing protein</fullName>
    </recommendedName>
</protein>
<name>A0AB38D0Y8_9MYCO</name>
<dbReference type="Pfam" id="PF02467">
    <property type="entry name" value="Whib"/>
    <property type="match status" value="1"/>
</dbReference>
<proteinExistence type="predicted"/>
<dbReference type="RefSeq" id="WP_074292994.1">
    <property type="nucleotide sequence ID" value="NZ_FRZT01000017.1"/>
</dbReference>
<reference evidence="2 3" key="1">
    <citation type="submission" date="2016-11" db="EMBL/GenBank/DDBJ databases">
        <authorList>
            <consortium name="Pathogen Informatics"/>
        </authorList>
    </citation>
    <scope>NUCLEOTIDE SEQUENCE [LARGE SCALE GENOMIC DNA]</scope>
    <source>
        <strain evidence="2 3">104</strain>
    </source>
</reference>
<dbReference type="Proteomes" id="UP000185210">
    <property type="component" value="Unassembled WGS sequence"/>
</dbReference>
<accession>A0AB38D0Y8</accession>
<comment type="caution">
    <text evidence="2">The sequence shown here is derived from an EMBL/GenBank/DDBJ whole genome shotgun (WGS) entry which is preliminary data.</text>
</comment>
<feature type="domain" description="4Fe-4S Wbl-type" evidence="1">
    <location>
        <begin position="16"/>
        <end position="64"/>
    </location>
</feature>
<evidence type="ECO:0000259" key="1">
    <source>
        <dbReference type="Pfam" id="PF02467"/>
    </source>
</evidence>
<dbReference type="InterPro" id="IPR034768">
    <property type="entry name" value="4FE4S_WBL"/>
</dbReference>
<gene>
    <name evidence="2" type="ORF">SAMEA2070301_03308</name>
</gene>
<evidence type="ECO:0000313" key="2">
    <source>
        <dbReference type="EMBL" id="SIB23011.1"/>
    </source>
</evidence>